<accession>Q3A3Q2</accession>
<proteinExistence type="predicted"/>
<dbReference type="STRING" id="338963.Pcar_1762"/>
<evidence type="ECO:0000313" key="1">
    <source>
        <dbReference type="EMBL" id="ABA89005.1"/>
    </source>
</evidence>
<reference evidence="2" key="1">
    <citation type="submission" date="2005-10" db="EMBL/GenBank/DDBJ databases">
        <title>Complete sequence of Pelobacter carbinolicus DSM 2380.</title>
        <authorList>
            <person name="Copeland A."/>
            <person name="Lucas S."/>
            <person name="Lapidus A."/>
            <person name="Barry K."/>
            <person name="Detter J.C."/>
            <person name="Glavina T."/>
            <person name="Hammon N."/>
            <person name="Israni S."/>
            <person name="Pitluck S."/>
            <person name="Chertkov O."/>
            <person name="Schmutz J."/>
            <person name="Larimer F."/>
            <person name="Land M."/>
            <person name="Kyrpides N."/>
            <person name="Ivanova N."/>
            <person name="Richardson P."/>
        </authorList>
    </citation>
    <scope>NUCLEOTIDE SEQUENCE [LARGE SCALE GENOMIC DNA]</scope>
    <source>
        <strain evidence="2">DSM 2380 / NBRC 103641 / GraBd1</strain>
    </source>
</reference>
<dbReference type="KEGG" id="pca:Pcar_1762"/>
<protein>
    <submittedName>
        <fullName evidence="1">Uncharacterized protein</fullName>
    </submittedName>
</protein>
<dbReference type="HOGENOM" id="CLU_2480590_0_0_7"/>
<dbReference type="Proteomes" id="UP000002534">
    <property type="component" value="Chromosome"/>
</dbReference>
<reference evidence="1 2" key="2">
    <citation type="journal article" date="2012" name="BMC Genomics">
        <title>The genome of Pelobacter carbinolicus reveals surprising metabolic capabilities and physiological features.</title>
        <authorList>
            <person name="Aklujkar M."/>
            <person name="Haveman S.A."/>
            <person name="Didonato R.Jr."/>
            <person name="Chertkov O."/>
            <person name="Han C.S."/>
            <person name="Land M.L."/>
            <person name="Brown P."/>
            <person name="Lovley D.R."/>
        </authorList>
    </citation>
    <scope>NUCLEOTIDE SEQUENCE [LARGE SCALE GENOMIC DNA]</scope>
    <source>
        <strain evidence="2">DSM 2380 / NBRC 103641 / GraBd1</strain>
    </source>
</reference>
<dbReference type="AlphaFoldDB" id="Q3A3Q2"/>
<sequence length="98" mass="11424">MDLPVRSFCEMTKRVKEVEPILHRQKCPACDYYTVYRAIPAGDKALDTCTHCGHQVAIEWHHEIKAVFKNTEKFLKNLEEMCPELKELKNPGDHIKLD</sequence>
<name>Q3A3Q2_SYNC1</name>
<keyword evidence="2" id="KW-1185">Reference proteome</keyword>
<organism evidence="1 2">
    <name type="scientific">Syntrophotalea carbinolica (strain DSM 2380 / NBRC 103641 / GraBd1)</name>
    <name type="common">Pelobacter carbinolicus</name>
    <dbReference type="NCBI Taxonomy" id="338963"/>
    <lineage>
        <taxon>Bacteria</taxon>
        <taxon>Pseudomonadati</taxon>
        <taxon>Thermodesulfobacteriota</taxon>
        <taxon>Desulfuromonadia</taxon>
        <taxon>Desulfuromonadales</taxon>
        <taxon>Syntrophotaleaceae</taxon>
        <taxon>Syntrophotalea</taxon>
    </lineage>
</organism>
<dbReference type="RefSeq" id="WP_011341498.1">
    <property type="nucleotide sequence ID" value="NC_007498.2"/>
</dbReference>
<evidence type="ECO:0000313" key="2">
    <source>
        <dbReference type="Proteomes" id="UP000002534"/>
    </source>
</evidence>
<dbReference type="EMBL" id="CP000142">
    <property type="protein sequence ID" value="ABA89005.1"/>
    <property type="molecule type" value="Genomic_DNA"/>
</dbReference>
<gene>
    <name evidence="1" type="ordered locus">Pcar_1762</name>
</gene>